<dbReference type="GO" id="GO:0006015">
    <property type="term" value="P:5-phosphoribose 1-diphosphate biosynthetic process"/>
    <property type="evidence" value="ECO:0007669"/>
    <property type="project" value="TreeGrafter"/>
</dbReference>
<comment type="function">
    <text evidence="5">Seems to play a negative regulatory role in 5-phosphoribose 1-diphosphate synthesis.</text>
</comment>
<comment type="similarity">
    <text evidence="1">Belongs to the ribose-phosphate pyrophosphokinase family.</text>
</comment>
<dbReference type="SMART" id="SM01400">
    <property type="entry name" value="Pribosyltran_N"/>
    <property type="match status" value="1"/>
</dbReference>
<dbReference type="SUPFAM" id="SSF53271">
    <property type="entry name" value="PRTase-like"/>
    <property type="match status" value="2"/>
</dbReference>
<dbReference type="GO" id="GO:0000287">
    <property type="term" value="F:magnesium ion binding"/>
    <property type="evidence" value="ECO:0007669"/>
    <property type="project" value="InterPro"/>
</dbReference>
<dbReference type="CDD" id="cd06223">
    <property type="entry name" value="PRTases_typeI"/>
    <property type="match status" value="1"/>
</dbReference>
<dbReference type="GO" id="GO:0006164">
    <property type="term" value="P:purine nucleotide biosynthetic process"/>
    <property type="evidence" value="ECO:0007669"/>
    <property type="project" value="TreeGrafter"/>
</dbReference>
<evidence type="ECO:0000256" key="5">
    <source>
        <dbReference type="ARBA" id="ARBA00037514"/>
    </source>
</evidence>
<dbReference type="InterPro" id="IPR029057">
    <property type="entry name" value="PRTase-like"/>
</dbReference>
<evidence type="ECO:0000256" key="4">
    <source>
        <dbReference type="ARBA" id="ARBA00022990"/>
    </source>
</evidence>
<dbReference type="Pfam" id="PF13793">
    <property type="entry name" value="Pribosyltran_N"/>
    <property type="match status" value="1"/>
</dbReference>
<dbReference type="GO" id="GO:0005524">
    <property type="term" value="F:ATP binding"/>
    <property type="evidence" value="ECO:0007669"/>
    <property type="project" value="TreeGrafter"/>
</dbReference>
<evidence type="ECO:0000313" key="9">
    <source>
        <dbReference type="Ensembl" id="ENSCPGP00000001767.1"/>
    </source>
</evidence>
<dbReference type="Gene3D" id="3.40.50.2020">
    <property type="match status" value="2"/>
</dbReference>
<reference evidence="9" key="1">
    <citation type="submission" date="2025-08" db="UniProtKB">
        <authorList>
            <consortium name="Ensembl"/>
        </authorList>
    </citation>
    <scope>IDENTIFICATION</scope>
</reference>
<dbReference type="FunFam" id="3.40.50.2020:FF:000018">
    <property type="entry name" value="Phosphoribosyl pyrophosphate synthase-associated protein 2"/>
    <property type="match status" value="1"/>
</dbReference>
<protein>
    <recommendedName>
        <fullName evidence="7">Phosphoribosyl pyrophosphate synthase-associated protein 2</fullName>
    </recommendedName>
</protein>
<keyword evidence="3" id="KW-0545">Nucleotide biosynthesis</keyword>
<evidence type="ECO:0000256" key="7">
    <source>
        <dbReference type="ARBA" id="ARBA00040164"/>
    </source>
</evidence>
<comment type="subunit">
    <text evidence="6">Binds to PRPS1 and PRPS2.</text>
</comment>
<dbReference type="AlphaFoldDB" id="A0A8C3J3M4"/>
<dbReference type="GO" id="GO:0004749">
    <property type="term" value="F:ribose phosphate diphosphokinase activity"/>
    <property type="evidence" value="ECO:0007669"/>
    <property type="project" value="TreeGrafter"/>
</dbReference>
<proteinExistence type="inferred from homology"/>
<evidence type="ECO:0000256" key="2">
    <source>
        <dbReference type="ARBA" id="ARBA00022553"/>
    </source>
</evidence>
<sequence length="410" mass="45438">MFCVPSTEIGAIMNITKGGLVLFSANSNSSCMELSKRIAERLGVEMGKVQVYQEPNRGEHFIGQTGNLPNSDVHVLATLFLDSIKFCYCKYYIFLFLAETRVQIQESVRGKDVFIIQTVSKDVNTTIMELLIMVYACKTSCAKSIIGVIPYFPYSKQCKMRKRGSIVSKLLASMMCKAGLTHLITMDLHQKEIQGFFNIPVDNLRASPFLLQYIQEEIPDYRNAVIVAKSPASAKRAQSFAERLRLGIAVIHGEAQDAESDMVDGRHSPPTAKNVAAIHPSLEIPMLIPKEKPPITVVGDVGGRIAIIVDDIIDDVDSFLAAAETLKERGAYKIFVMATHGLLSSDAPRLIEESAIDEVVVTNTIPHEIQKLQCPKIKTVDISMILSEAIRRIHNGESMSYLFRNIGLDD</sequence>
<dbReference type="PANTHER" id="PTHR10210:SF29">
    <property type="entry name" value="PHOSPHORIBOSYL PYROPHOSPHATE SYNTHASE-ASSOCIATED PROTEIN 2"/>
    <property type="match status" value="1"/>
</dbReference>
<dbReference type="GO" id="GO:0002189">
    <property type="term" value="C:ribose phosphate diphosphokinase complex"/>
    <property type="evidence" value="ECO:0007669"/>
    <property type="project" value="TreeGrafter"/>
</dbReference>
<evidence type="ECO:0000313" key="10">
    <source>
        <dbReference type="Proteomes" id="UP000694419"/>
    </source>
</evidence>
<keyword evidence="10" id="KW-1185">Reference proteome</keyword>
<dbReference type="Proteomes" id="UP000694419">
    <property type="component" value="Unplaced"/>
</dbReference>
<dbReference type="InterPro" id="IPR005946">
    <property type="entry name" value="Rib-P_diPkinase"/>
</dbReference>
<keyword evidence="2" id="KW-0597">Phosphoprotein</keyword>
<evidence type="ECO:0000256" key="3">
    <source>
        <dbReference type="ARBA" id="ARBA00022727"/>
    </source>
</evidence>
<reference evidence="9" key="2">
    <citation type="submission" date="2025-09" db="UniProtKB">
        <authorList>
            <consortium name="Ensembl"/>
        </authorList>
    </citation>
    <scope>IDENTIFICATION</scope>
</reference>
<dbReference type="FunFam" id="3.40.50.2020:FF:000012">
    <property type="entry name" value="Phosphoribosyl pyrophosphate synthase-associated protein 2 isoform 1"/>
    <property type="match status" value="1"/>
</dbReference>
<evidence type="ECO:0000256" key="6">
    <source>
        <dbReference type="ARBA" id="ARBA00038842"/>
    </source>
</evidence>
<dbReference type="Ensembl" id="ENSCPGT00000001941.1">
    <property type="protein sequence ID" value="ENSCPGP00000001767.1"/>
    <property type="gene ID" value="ENSCPGG00000001321.1"/>
</dbReference>
<evidence type="ECO:0000259" key="8">
    <source>
        <dbReference type="Pfam" id="PF13793"/>
    </source>
</evidence>
<keyword evidence="4" id="KW-0007">Acetylation</keyword>
<dbReference type="InterPro" id="IPR029099">
    <property type="entry name" value="Pribosyltran_N"/>
</dbReference>
<dbReference type="GO" id="GO:0005737">
    <property type="term" value="C:cytoplasm"/>
    <property type="evidence" value="ECO:0007669"/>
    <property type="project" value="TreeGrafter"/>
</dbReference>
<dbReference type="PANTHER" id="PTHR10210">
    <property type="entry name" value="RIBOSE-PHOSPHATE DIPHOSPHOKINASE FAMILY MEMBER"/>
    <property type="match status" value="1"/>
</dbReference>
<accession>A0A8C3J3M4</accession>
<dbReference type="NCBIfam" id="TIGR01251">
    <property type="entry name" value="ribP_PPkin"/>
    <property type="match status" value="1"/>
</dbReference>
<dbReference type="FunFam" id="3.40.50.2020:FF:000014">
    <property type="entry name" value="Ribose-phosphate pyrophosphokinase 1"/>
    <property type="match status" value="1"/>
</dbReference>
<evidence type="ECO:0000256" key="1">
    <source>
        <dbReference type="ARBA" id="ARBA00006478"/>
    </source>
</evidence>
<dbReference type="InterPro" id="IPR000836">
    <property type="entry name" value="PRTase_dom"/>
</dbReference>
<dbReference type="Pfam" id="PF14572">
    <property type="entry name" value="Pribosyl_synth"/>
    <property type="match status" value="1"/>
</dbReference>
<name>A0A8C3J3M4_9CHAR</name>
<organism evidence="9 10">
    <name type="scientific">Calidris pygmaea</name>
    <name type="common">Spoon-billed sandpiper</name>
    <dbReference type="NCBI Taxonomy" id="425635"/>
    <lineage>
        <taxon>Eukaryota</taxon>
        <taxon>Metazoa</taxon>
        <taxon>Chordata</taxon>
        <taxon>Craniata</taxon>
        <taxon>Vertebrata</taxon>
        <taxon>Euteleostomi</taxon>
        <taxon>Archelosauria</taxon>
        <taxon>Archosauria</taxon>
        <taxon>Dinosauria</taxon>
        <taxon>Saurischia</taxon>
        <taxon>Theropoda</taxon>
        <taxon>Coelurosauria</taxon>
        <taxon>Aves</taxon>
        <taxon>Neognathae</taxon>
        <taxon>Neoaves</taxon>
        <taxon>Charadriiformes</taxon>
        <taxon>Scolopacidae</taxon>
        <taxon>Calidris</taxon>
    </lineage>
</organism>
<feature type="domain" description="Ribose-phosphate pyrophosphokinase N-terminal" evidence="8">
    <location>
        <begin position="99"/>
        <end position="179"/>
    </location>
</feature>